<proteinExistence type="predicted"/>
<protein>
    <submittedName>
        <fullName evidence="1">Uncharacterized protein</fullName>
    </submittedName>
</protein>
<name>A0AAE1JXI5_9FABA</name>
<dbReference type="EMBL" id="JAWXYG010000010">
    <property type="protein sequence ID" value="KAK4261169.1"/>
    <property type="molecule type" value="Genomic_DNA"/>
</dbReference>
<evidence type="ECO:0000313" key="2">
    <source>
        <dbReference type="Proteomes" id="UP001293593"/>
    </source>
</evidence>
<gene>
    <name evidence="1" type="ORF">QN277_004207</name>
</gene>
<dbReference type="Proteomes" id="UP001293593">
    <property type="component" value="Unassembled WGS sequence"/>
</dbReference>
<organism evidence="1 2">
    <name type="scientific">Acacia crassicarpa</name>
    <name type="common">northern wattle</name>
    <dbReference type="NCBI Taxonomy" id="499986"/>
    <lineage>
        <taxon>Eukaryota</taxon>
        <taxon>Viridiplantae</taxon>
        <taxon>Streptophyta</taxon>
        <taxon>Embryophyta</taxon>
        <taxon>Tracheophyta</taxon>
        <taxon>Spermatophyta</taxon>
        <taxon>Magnoliopsida</taxon>
        <taxon>eudicotyledons</taxon>
        <taxon>Gunneridae</taxon>
        <taxon>Pentapetalae</taxon>
        <taxon>rosids</taxon>
        <taxon>fabids</taxon>
        <taxon>Fabales</taxon>
        <taxon>Fabaceae</taxon>
        <taxon>Caesalpinioideae</taxon>
        <taxon>mimosoid clade</taxon>
        <taxon>Acacieae</taxon>
        <taxon>Acacia</taxon>
    </lineage>
</organism>
<accession>A0AAE1JXI5</accession>
<reference evidence="1" key="1">
    <citation type="submission" date="2023-10" db="EMBL/GenBank/DDBJ databases">
        <title>Chromosome-level genome of the transformable northern wattle, Acacia crassicarpa.</title>
        <authorList>
            <person name="Massaro I."/>
            <person name="Sinha N.R."/>
            <person name="Poethig S."/>
            <person name="Leichty A.R."/>
        </authorList>
    </citation>
    <scope>NUCLEOTIDE SEQUENCE</scope>
    <source>
        <strain evidence="1">Acra3RX</strain>
        <tissue evidence="1">Leaf</tissue>
    </source>
</reference>
<sequence>MRLVTRFFGVRAGGCRMVGMSAREGVGGGVAVLVEIILGLSNVLAKGLVFQFAVVTSRLEKIAGRIGDLGLVDFFRFVAESGLRRLSNKFGAGKKLIGGVFLVRMAVAVVGIRIHRRKNVGSGREKLKEEDEVIGAS</sequence>
<keyword evidence="2" id="KW-1185">Reference proteome</keyword>
<evidence type="ECO:0000313" key="1">
    <source>
        <dbReference type="EMBL" id="KAK4261169.1"/>
    </source>
</evidence>
<dbReference type="AlphaFoldDB" id="A0AAE1JXI5"/>
<comment type="caution">
    <text evidence="1">The sequence shown here is derived from an EMBL/GenBank/DDBJ whole genome shotgun (WGS) entry which is preliminary data.</text>
</comment>